<dbReference type="Gene3D" id="3.90.1140.10">
    <property type="entry name" value="Cyclic phosphodiesterase"/>
    <property type="match status" value="1"/>
</dbReference>
<gene>
    <name evidence="1" type="ORF">XD93_0812</name>
</gene>
<evidence type="ECO:0000313" key="2">
    <source>
        <dbReference type="Proteomes" id="UP000053904"/>
    </source>
</evidence>
<evidence type="ECO:0000313" key="1">
    <source>
        <dbReference type="EMBL" id="KUK76617.1"/>
    </source>
</evidence>
<dbReference type="Proteomes" id="UP000053904">
    <property type="component" value="Unassembled WGS sequence"/>
</dbReference>
<dbReference type="EMBL" id="LGGO01000125">
    <property type="protein sequence ID" value="KUK76617.1"/>
    <property type="molecule type" value="Genomic_DNA"/>
</dbReference>
<keyword evidence="1" id="KW-0436">Ligase</keyword>
<reference evidence="2" key="1">
    <citation type="journal article" date="2015" name="MBio">
        <title>Genome-Resolved Metagenomic Analysis Reveals Roles for Candidate Phyla and Other Microbial Community Members in Biogeochemical Transformations in Oil Reservoirs.</title>
        <authorList>
            <person name="Hu P."/>
            <person name="Tom L."/>
            <person name="Singh A."/>
            <person name="Thomas B.C."/>
            <person name="Baker B.J."/>
            <person name="Piceno Y.M."/>
            <person name="Andersen G.L."/>
            <person name="Banfield J.F."/>
        </authorList>
    </citation>
    <scope>NUCLEOTIDE SEQUENCE [LARGE SCALE GENOMIC DNA]</scope>
</reference>
<comment type="caution">
    <text evidence="1">The sequence shown here is derived from an EMBL/GenBank/DDBJ whole genome shotgun (WGS) entry which is preliminary data.</text>
</comment>
<organism evidence="1 2">
    <name type="scientific">candidate division WS6 bacterium 34_10</name>
    <dbReference type="NCBI Taxonomy" id="1641389"/>
    <lineage>
        <taxon>Bacteria</taxon>
        <taxon>Candidatus Dojkabacteria</taxon>
    </lineage>
</organism>
<dbReference type="GO" id="GO:0016874">
    <property type="term" value="F:ligase activity"/>
    <property type="evidence" value="ECO:0007669"/>
    <property type="project" value="UniProtKB-KW"/>
</dbReference>
<dbReference type="InterPro" id="IPR009097">
    <property type="entry name" value="Cyclic_Pdiesterase"/>
</dbReference>
<dbReference type="SUPFAM" id="SSF55144">
    <property type="entry name" value="LigT-like"/>
    <property type="match status" value="1"/>
</dbReference>
<accession>A0A117LZV4</accession>
<protein>
    <submittedName>
        <fullName evidence="1">RNA ligase/cyclic nucleotide phosphodiesterase</fullName>
    </submittedName>
</protein>
<sequence>MNHFLGYFIDDKSKEKIIKSKDDITDIFSDMGIQVRWIKPSDYHIKLQNLNDDVGPLKKLYISKKVDQIFDKPITVSLGNIKLGSNRSMRSLLYMEIEQGGDTLRDLKYKMANTLKIKDNGYFQPHVAIGRINKDLSNQEISNIVKDMRNVLDSKGTKAIQFDINQIDLVRVKDSNYEILKNFKASS</sequence>
<dbReference type="AlphaFoldDB" id="A0A117LZV4"/>
<name>A0A117LZV4_9BACT</name>
<proteinExistence type="predicted"/>